<sequence>LVNCLIKIAGGINQAASRPGQRQGCSVGTERPCVLPPGRFYSSQEAQGDPAGLILPPVGPCWATPVLHRGRPWPSSPPASFLTNGTSLMAFMPRLQGSPDRELEDVASHCHWYFSFFSIEPGASRPSSFCPIRASRRGRSRTSILSDAMWDGGGDLSSHPLPSSLQRLRYVIVSDNVLGGDSCLPAELPQEHLHRGDVSKPECQLAVVSDAQENRKRTGLLPRVSLLIAFICVRSSLWTSYSAYSYFEVVTICNLIMILAFYLVHLFRLYRVLTCISWPLSELLHYLIGTLLLLIASIVAASKSYNQSRLVAGAIFGFLATFLCLASVWLSYKISCVTQSTGEFW</sequence>
<keyword evidence="4 5" id="KW-0472">Membrane</keyword>
<dbReference type="PROSITE" id="PS51225">
    <property type="entry name" value="MARVEL"/>
    <property type="match status" value="1"/>
</dbReference>
<organism evidence="8 9">
    <name type="scientific">Sousa chinensis</name>
    <name type="common">Indo-pacific humpbacked dolphin</name>
    <name type="synonym">Steno chinensis</name>
    <dbReference type="NCBI Taxonomy" id="103600"/>
    <lineage>
        <taxon>Eukaryota</taxon>
        <taxon>Metazoa</taxon>
        <taxon>Chordata</taxon>
        <taxon>Craniata</taxon>
        <taxon>Vertebrata</taxon>
        <taxon>Euteleostomi</taxon>
        <taxon>Mammalia</taxon>
        <taxon>Eutheria</taxon>
        <taxon>Laurasiatheria</taxon>
        <taxon>Artiodactyla</taxon>
        <taxon>Whippomorpha</taxon>
        <taxon>Cetacea</taxon>
        <taxon>Odontoceti</taxon>
        <taxon>Delphinidae</taxon>
        <taxon>Sousa</taxon>
    </lineage>
</organism>
<dbReference type="Pfam" id="PF01284">
    <property type="entry name" value="MARVEL"/>
    <property type="match status" value="1"/>
</dbReference>
<keyword evidence="3 6" id="KW-1133">Transmembrane helix</keyword>
<evidence type="ECO:0000256" key="3">
    <source>
        <dbReference type="ARBA" id="ARBA00022989"/>
    </source>
</evidence>
<accession>A0A484GLQ5</accession>
<feature type="domain" description="MARVEL" evidence="7">
    <location>
        <begin position="210"/>
        <end position="336"/>
    </location>
</feature>
<keyword evidence="9" id="KW-1185">Reference proteome</keyword>
<feature type="transmembrane region" description="Helical" evidence="6">
    <location>
        <begin position="284"/>
        <end position="305"/>
    </location>
</feature>
<name>A0A484GLQ5_SOUCH</name>
<dbReference type="GO" id="GO:0016020">
    <property type="term" value="C:membrane"/>
    <property type="evidence" value="ECO:0007669"/>
    <property type="project" value="UniProtKB-SubCell"/>
</dbReference>
<feature type="transmembrane region" description="Helical" evidence="6">
    <location>
        <begin position="220"/>
        <end position="237"/>
    </location>
</feature>
<dbReference type="Proteomes" id="UP000295264">
    <property type="component" value="Unassembled WGS sequence"/>
</dbReference>
<evidence type="ECO:0000256" key="5">
    <source>
        <dbReference type="PROSITE-ProRule" id="PRU00581"/>
    </source>
</evidence>
<dbReference type="InterPro" id="IPR008253">
    <property type="entry name" value="Marvel"/>
</dbReference>
<evidence type="ECO:0000256" key="2">
    <source>
        <dbReference type="ARBA" id="ARBA00022692"/>
    </source>
</evidence>
<evidence type="ECO:0000259" key="7">
    <source>
        <dbReference type="PROSITE" id="PS51225"/>
    </source>
</evidence>
<feature type="transmembrane region" description="Helical" evidence="6">
    <location>
        <begin position="311"/>
        <end position="332"/>
    </location>
</feature>
<comment type="caution">
    <text evidence="8">The sequence shown here is derived from an EMBL/GenBank/DDBJ whole genome shotgun (WGS) entry which is preliminary data.</text>
</comment>
<feature type="non-terminal residue" evidence="8">
    <location>
        <position position="1"/>
    </location>
</feature>
<evidence type="ECO:0000256" key="6">
    <source>
        <dbReference type="SAM" id="Phobius"/>
    </source>
</evidence>
<feature type="non-terminal residue" evidence="8">
    <location>
        <position position="345"/>
    </location>
</feature>
<dbReference type="EMBL" id="QWLN02005965">
    <property type="protein sequence ID" value="TEA36654.1"/>
    <property type="molecule type" value="Genomic_DNA"/>
</dbReference>
<evidence type="ECO:0000256" key="1">
    <source>
        <dbReference type="ARBA" id="ARBA00004141"/>
    </source>
</evidence>
<gene>
    <name evidence="8" type="ORF">DBR06_SOUSAS310035</name>
</gene>
<proteinExistence type="predicted"/>
<reference evidence="8 9" key="1">
    <citation type="journal article" date="2018" name="Genomics">
        <title>Molecular footprints of inshore aquatic adaptation in Indo-Pacific humpback dolphin (Sousa chinensis).</title>
        <authorList>
            <person name="Ming Y."/>
            <person name="Jian J."/>
            <person name="Yu F."/>
            <person name="Yu X."/>
            <person name="Wang J."/>
            <person name="Liu W."/>
        </authorList>
    </citation>
    <scope>NUCLEOTIDE SEQUENCE [LARGE SCALE GENOMIC DNA]</scope>
    <source>
        <strain evidence="8">MY-2018</strain>
        <tissue evidence="8">Skin</tissue>
    </source>
</reference>
<dbReference type="AlphaFoldDB" id="A0A484GLQ5"/>
<dbReference type="InterPro" id="IPR050578">
    <property type="entry name" value="MARVEL-CKLF_proteins"/>
</dbReference>
<protein>
    <recommendedName>
        <fullName evidence="7">MARVEL domain-containing protein</fullName>
    </recommendedName>
</protein>
<comment type="subcellular location">
    <subcellularLocation>
        <location evidence="1">Membrane</location>
        <topology evidence="1">Multi-pass membrane protein</topology>
    </subcellularLocation>
</comment>
<evidence type="ECO:0000256" key="4">
    <source>
        <dbReference type="ARBA" id="ARBA00023136"/>
    </source>
</evidence>
<dbReference type="PANTHER" id="PTHR22776">
    <property type="entry name" value="MARVEL-CONTAINING POTENTIAL LIPID RAFT-ASSOCIATED PROTEIN"/>
    <property type="match status" value="1"/>
</dbReference>
<feature type="transmembrane region" description="Helical" evidence="6">
    <location>
        <begin position="243"/>
        <end position="264"/>
    </location>
</feature>
<keyword evidence="2 5" id="KW-0812">Transmembrane</keyword>
<evidence type="ECO:0000313" key="8">
    <source>
        <dbReference type="EMBL" id="TEA36654.1"/>
    </source>
</evidence>
<dbReference type="PANTHER" id="PTHR22776:SF89">
    <property type="entry name" value="CKLF-LIKE MARVEL TRANSMEMBRANE DOMAIN-CONTAINING PROTEIN 7"/>
    <property type="match status" value="1"/>
</dbReference>
<evidence type="ECO:0000313" key="9">
    <source>
        <dbReference type="Proteomes" id="UP000295264"/>
    </source>
</evidence>